<name>U1HNZ9_ENDPU</name>
<dbReference type="Proteomes" id="UP000019373">
    <property type="component" value="Unassembled WGS sequence"/>
</dbReference>
<dbReference type="OrthoDB" id="4141127at2759"/>
<evidence type="ECO:0000259" key="1">
    <source>
        <dbReference type="Pfam" id="PF06985"/>
    </source>
</evidence>
<keyword evidence="3" id="KW-1185">Reference proteome</keyword>
<gene>
    <name evidence="2" type="ORF">EPUS_02896</name>
</gene>
<organism evidence="2 3">
    <name type="scientific">Endocarpon pusillum (strain Z07020 / HMAS-L-300199)</name>
    <name type="common">Lichen-forming fungus</name>
    <dbReference type="NCBI Taxonomy" id="1263415"/>
    <lineage>
        <taxon>Eukaryota</taxon>
        <taxon>Fungi</taxon>
        <taxon>Dikarya</taxon>
        <taxon>Ascomycota</taxon>
        <taxon>Pezizomycotina</taxon>
        <taxon>Eurotiomycetes</taxon>
        <taxon>Chaetothyriomycetidae</taxon>
        <taxon>Verrucariales</taxon>
        <taxon>Verrucariaceae</taxon>
        <taxon>Endocarpon</taxon>
    </lineage>
</organism>
<dbReference type="InterPro" id="IPR052895">
    <property type="entry name" value="HetReg/Transcr_Mod"/>
</dbReference>
<dbReference type="eggNOG" id="ENOG502SUZ5">
    <property type="taxonomic scope" value="Eukaryota"/>
</dbReference>
<evidence type="ECO:0000313" key="2">
    <source>
        <dbReference type="EMBL" id="ERF72105.1"/>
    </source>
</evidence>
<accession>U1HNZ9</accession>
<dbReference type="HOGENOM" id="CLU_455627_0_0_1"/>
<sequence>MSKVRESHRYYHQPLQSSEFAIRLFSLNPVDDSYLLSGTITSHNLKACGSYVALSYEWGEEDPQVEIKINGRLFLIRHNLWLFLSVIKSKQNSDISLTDLRFWIDAICINQQDVPERNAQVSMMGNIYKQATCVLAWLGWPQGWDPTMTFNFIRNCNSAEAGQRSVETEERFGGRTYIEMLRMVFQMCMCRYWSRRWIVQEILLANKVSIMCGEDELSWASMYAFVQQSADLGVLYVPRTVEEYVTIKVRGSRCEGVRRKLAETIPFVMSCFWREGMHQHTLRQLFLAFQDTNCEVLHDKVYSLLSLASDASRIPVDYSCLPQTLLYRVIVQGDWSKDIELQILAKALQSIEFPYKVRIGEGQNKLDGTAPLPLHLEENRFIGHKILFCSIQVSLCEVGVSDRKQIVANFEEAVDGKSRLGSELEETDYGELSNEKTKRRRQEVHIGPGRESPRIFVSNNGSMGVSCSNARAGDVLSGFSSGKKLVLRVDREDIFRIIGTAVLSPPCISPFFQLAQPVRVSKKALQDELRFLEFLLPNCSPDSSTLADILIEQEKEVMLERIERLADIVSSFEAGHHASSRHRVAHFFEHVVSERTASP</sequence>
<dbReference type="PANTHER" id="PTHR24148">
    <property type="entry name" value="ANKYRIN REPEAT DOMAIN-CONTAINING PROTEIN 39 HOMOLOG-RELATED"/>
    <property type="match status" value="1"/>
</dbReference>
<proteinExistence type="predicted"/>
<feature type="domain" description="Heterokaryon incompatibility" evidence="1">
    <location>
        <begin position="51"/>
        <end position="201"/>
    </location>
</feature>
<dbReference type="GeneID" id="19237945"/>
<reference evidence="3" key="1">
    <citation type="journal article" date="2014" name="BMC Genomics">
        <title>Genome characteristics reveal the impact of lichenization on lichen-forming fungus Endocarpon pusillum Hedwig (Verrucariales, Ascomycota).</title>
        <authorList>
            <person name="Wang Y.-Y."/>
            <person name="Liu B."/>
            <person name="Zhang X.-Y."/>
            <person name="Zhou Q.-M."/>
            <person name="Zhang T."/>
            <person name="Li H."/>
            <person name="Yu Y.-F."/>
            <person name="Zhang X.-L."/>
            <person name="Hao X.-Y."/>
            <person name="Wang M."/>
            <person name="Wang L."/>
            <person name="Wei J.-C."/>
        </authorList>
    </citation>
    <scope>NUCLEOTIDE SEQUENCE [LARGE SCALE GENOMIC DNA]</scope>
    <source>
        <strain evidence="3">Z07020 / HMAS-L-300199</strain>
    </source>
</reference>
<dbReference type="InterPro" id="IPR010730">
    <property type="entry name" value="HET"/>
</dbReference>
<protein>
    <recommendedName>
        <fullName evidence="1">Heterokaryon incompatibility domain-containing protein</fullName>
    </recommendedName>
</protein>
<dbReference type="RefSeq" id="XP_007802174.1">
    <property type="nucleotide sequence ID" value="XM_007803983.1"/>
</dbReference>
<dbReference type="EMBL" id="KE721112">
    <property type="protein sequence ID" value="ERF72105.1"/>
    <property type="molecule type" value="Genomic_DNA"/>
</dbReference>
<dbReference type="PANTHER" id="PTHR24148:SF73">
    <property type="entry name" value="HET DOMAIN PROTEIN (AFU_ORTHOLOGUE AFUA_8G01020)"/>
    <property type="match status" value="1"/>
</dbReference>
<dbReference type="AlphaFoldDB" id="U1HNZ9"/>
<evidence type="ECO:0000313" key="3">
    <source>
        <dbReference type="Proteomes" id="UP000019373"/>
    </source>
</evidence>
<dbReference type="Pfam" id="PF06985">
    <property type="entry name" value="HET"/>
    <property type="match status" value="1"/>
</dbReference>